<feature type="transmembrane region" description="Helical" evidence="1">
    <location>
        <begin position="309"/>
        <end position="334"/>
    </location>
</feature>
<comment type="caution">
    <text evidence="3">The sequence shown here is derived from an EMBL/GenBank/DDBJ whole genome shotgun (WGS) entry which is preliminary data.</text>
</comment>
<feature type="domain" description="Sensor histidine kinase NatK-like C-terminal" evidence="2">
    <location>
        <begin position="531"/>
        <end position="630"/>
    </location>
</feature>
<evidence type="ECO:0000259" key="2">
    <source>
        <dbReference type="Pfam" id="PF14501"/>
    </source>
</evidence>
<evidence type="ECO:0000313" key="3">
    <source>
        <dbReference type="EMBL" id="RAQ28820.1"/>
    </source>
</evidence>
<proteinExistence type="predicted"/>
<organism evidence="3 4">
    <name type="scientific">Hydrogeniiclostridium mannosilyticum</name>
    <dbReference type="NCBI Taxonomy" id="2764322"/>
    <lineage>
        <taxon>Bacteria</taxon>
        <taxon>Bacillati</taxon>
        <taxon>Bacillota</taxon>
        <taxon>Clostridia</taxon>
        <taxon>Eubacteriales</taxon>
        <taxon>Acutalibacteraceae</taxon>
        <taxon>Hydrogeniiclostridium</taxon>
    </lineage>
</organism>
<evidence type="ECO:0000256" key="1">
    <source>
        <dbReference type="SAM" id="Phobius"/>
    </source>
</evidence>
<dbReference type="AlphaFoldDB" id="A0A328UC74"/>
<feature type="transmembrane region" description="Helical" evidence="1">
    <location>
        <begin position="279"/>
        <end position="297"/>
    </location>
</feature>
<dbReference type="CDD" id="cd16935">
    <property type="entry name" value="HATPase_AgrC-ComD-like"/>
    <property type="match status" value="1"/>
</dbReference>
<keyword evidence="1" id="KW-1133">Transmembrane helix</keyword>
<sequence>MKKGLLALLITLLVCAGFAPVFLTYIQPDSAGTVDLTITDGDQKGWSVYIASGDAVTPLEPTGGLYEVPEGTAVYYRSRVLAEDLADALLELKPSNSSVSVFLDGELIYTDDPGTGSRIGDLSLSMKTEQRDAPVLITLPQDYLGKTLTVAQPVSPGEKPGYDQQVFPCETVLYSAKAYESLSISQTTQTAYMAMLYVAVAVVLLAMFIFQAMHGEWSFGLVFLALFLLFWMAEILLTAPFSYHYFGALPFDASGTLVQLSVSALLVFLGLRFSRPFRLAMLIVVGVQLVLLLLSVLTQMGLLVPYGDFYLVLIDLPEWGHLLALLAGLVFAVLEWRRGSSFFGPFCKTAGVLLGAYLLFTLFSPLYWPGYIQSVAERLAGVFQLVTPRYPVTVLRWVLVVPSIAAALTEFMVKEVRKRADLSALALKSQLAYDNLRRMQQSAGTLREWRHNMLHHLSVLEHLQQEGEQQRLAEYLKGLTADIHAVAPLQYAAHPVVNAVLSSCLGEAQEEGIRVEAEAAVPEKIGIADSDLCNLLVNMLDNAREACEQMPPDALRRIRVRIHMRGRYLYVGVENTKATPVYYNQQRNICLTTKADRENHNYGMRTMESIARRYDSRLCIEYTEDSFSISTALLQRPVKDRSAGEAAL</sequence>
<dbReference type="GO" id="GO:0042802">
    <property type="term" value="F:identical protein binding"/>
    <property type="evidence" value="ECO:0007669"/>
    <property type="project" value="TreeGrafter"/>
</dbReference>
<keyword evidence="4" id="KW-1185">Reference proteome</keyword>
<accession>A0A328UC74</accession>
<dbReference type="Pfam" id="PF14501">
    <property type="entry name" value="HATPase_c_5"/>
    <property type="match status" value="1"/>
</dbReference>
<dbReference type="Gene3D" id="3.30.565.10">
    <property type="entry name" value="Histidine kinase-like ATPase, C-terminal domain"/>
    <property type="match status" value="1"/>
</dbReference>
<keyword evidence="1" id="KW-0472">Membrane</keyword>
<name>A0A328UC74_9FIRM</name>
<dbReference type="InterPro" id="IPR036890">
    <property type="entry name" value="HATPase_C_sf"/>
</dbReference>
<feature type="transmembrane region" description="Helical" evidence="1">
    <location>
        <begin position="217"/>
        <end position="241"/>
    </location>
</feature>
<gene>
    <name evidence="3" type="ORF">DPQ25_08520</name>
</gene>
<dbReference type="EMBL" id="QLYR01000004">
    <property type="protein sequence ID" value="RAQ28820.1"/>
    <property type="molecule type" value="Genomic_DNA"/>
</dbReference>
<reference evidence="3 4" key="1">
    <citation type="submission" date="2018-06" db="EMBL/GenBank/DDBJ databases">
        <title>Noncontiguous genome sequence of Ruminococcaceae bacterium ASD2818.</title>
        <authorList>
            <person name="Chaplin A.V."/>
            <person name="Sokolova S.R."/>
            <person name="Kochetkova T.O."/>
            <person name="Goltsov A.Y."/>
            <person name="Trofimov D.Y."/>
            <person name="Efimov B.A."/>
        </authorList>
    </citation>
    <scope>NUCLEOTIDE SEQUENCE [LARGE SCALE GENOMIC DNA]</scope>
    <source>
        <strain evidence="3 4">ASD2818</strain>
    </source>
</reference>
<feature type="transmembrane region" description="Helical" evidence="1">
    <location>
        <begin position="191"/>
        <end position="210"/>
    </location>
</feature>
<protein>
    <recommendedName>
        <fullName evidence="2">Sensor histidine kinase NatK-like C-terminal domain-containing protein</fullName>
    </recommendedName>
</protein>
<dbReference type="PANTHER" id="PTHR40448:SF1">
    <property type="entry name" value="TWO-COMPONENT SENSOR HISTIDINE KINASE"/>
    <property type="match status" value="1"/>
</dbReference>
<evidence type="ECO:0000313" key="4">
    <source>
        <dbReference type="Proteomes" id="UP000249377"/>
    </source>
</evidence>
<dbReference type="SUPFAM" id="SSF55874">
    <property type="entry name" value="ATPase domain of HSP90 chaperone/DNA topoisomerase II/histidine kinase"/>
    <property type="match status" value="1"/>
</dbReference>
<dbReference type="Proteomes" id="UP000249377">
    <property type="component" value="Unassembled WGS sequence"/>
</dbReference>
<feature type="transmembrane region" description="Helical" evidence="1">
    <location>
        <begin position="253"/>
        <end position="272"/>
    </location>
</feature>
<dbReference type="PANTHER" id="PTHR40448">
    <property type="entry name" value="TWO-COMPONENT SENSOR HISTIDINE KINASE"/>
    <property type="match status" value="1"/>
</dbReference>
<feature type="transmembrane region" description="Helical" evidence="1">
    <location>
        <begin position="346"/>
        <end position="368"/>
    </location>
</feature>
<keyword evidence="1" id="KW-0812">Transmembrane</keyword>
<dbReference type="InterPro" id="IPR032834">
    <property type="entry name" value="NatK-like_C"/>
</dbReference>
<dbReference type="RefSeq" id="WP_112332741.1">
    <property type="nucleotide sequence ID" value="NZ_QLYR01000004.1"/>
</dbReference>